<dbReference type="SUPFAM" id="SSF46689">
    <property type="entry name" value="Homeodomain-like"/>
    <property type="match status" value="1"/>
</dbReference>
<keyword evidence="3" id="KW-0804">Transcription</keyword>
<evidence type="ECO:0000313" key="5">
    <source>
        <dbReference type="EMBL" id="ULN53407.1"/>
    </source>
</evidence>
<evidence type="ECO:0000313" key="6">
    <source>
        <dbReference type="Proteomes" id="UP001055200"/>
    </source>
</evidence>
<keyword evidence="1" id="KW-0805">Transcription regulation</keyword>
<dbReference type="Proteomes" id="UP001055200">
    <property type="component" value="Chromosome"/>
</dbReference>
<dbReference type="PANTHER" id="PTHR46796">
    <property type="entry name" value="HTH-TYPE TRANSCRIPTIONAL ACTIVATOR RHAS-RELATED"/>
    <property type="match status" value="1"/>
</dbReference>
<evidence type="ECO:0000259" key="4">
    <source>
        <dbReference type="PROSITE" id="PS01124"/>
    </source>
</evidence>
<dbReference type="SMART" id="SM00342">
    <property type="entry name" value="HTH_ARAC"/>
    <property type="match status" value="1"/>
</dbReference>
<dbReference type="InterPro" id="IPR050204">
    <property type="entry name" value="AraC_XylS_family_regulators"/>
</dbReference>
<name>A0ABY3U0B1_9MYCO</name>
<dbReference type="Pfam" id="PF12833">
    <property type="entry name" value="HTH_18"/>
    <property type="match status" value="1"/>
</dbReference>
<dbReference type="EMBL" id="CP092365">
    <property type="protein sequence ID" value="ULN53407.1"/>
    <property type="molecule type" value="Genomic_DNA"/>
</dbReference>
<reference evidence="5" key="1">
    <citation type="submission" date="2022-08" db="EMBL/GenBank/DDBJ databases">
        <title>Complete genome sequence of 14 non-tuberculosis mycobacteria type-strains.</title>
        <authorList>
            <person name="Igarashi Y."/>
            <person name="Osugi A."/>
            <person name="Mitarai S."/>
        </authorList>
    </citation>
    <scope>NUCLEOTIDE SEQUENCE</scope>
    <source>
        <strain evidence="5">DSM 45575</strain>
    </source>
</reference>
<dbReference type="PROSITE" id="PS01124">
    <property type="entry name" value="HTH_ARAC_FAMILY_2"/>
    <property type="match status" value="1"/>
</dbReference>
<evidence type="ECO:0000256" key="3">
    <source>
        <dbReference type="ARBA" id="ARBA00023163"/>
    </source>
</evidence>
<proteinExistence type="predicted"/>
<accession>A0ABY3U0B1</accession>
<keyword evidence="2" id="KW-0238">DNA-binding</keyword>
<dbReference type="InterPro" id="IPR018060">
    <property type="entry name" value="HTH_AraC"/>
</dbReference>
<protein>
    <submittedName>
        <fullName evidence="5">Helix-turn-helix domain-containing protein</fullName>
    </submittedName>
</protein>
<dbReference type="Gene3D" id="1.10.10.60">
    <property type="entry name" value="Homeodomain-like"/>
    <property type="match status" value="1"/>
</dbReference>
<dbReference type="InterPro" id="IPR009057">
    <property type="entry name" value="Homeodomain-like_sf"/>
</dbReference>
<organism evidence="5 6">
    <name type="scientific">Mycolicibacillus parakoreensis</name>
    <dbReference type="NCBI Taxonomy" id="1069221"/>
    <lineage>
        <taxon>Bacteria</taxon>
        <taxon>Bacillati</taxon>
        <taxon>Actinomycetota</taxon>
        <taxon>Actinomycetes</taxon>
        <taxon>Mycobacteriales</taxon>
        <taxon>Mycobacteriaceae</taxon>
        <taxon>Mycolicibacillus</taxon>
    </lineage>
</organism>
<sequence length="295" mass="31494">MRSTPHRYDDATARSAAPWDIARPATTSGMAGLRMAGFRARGAAPVDLPVVPSPAVTLVLPFGGGSLVVEDAAGLPLRGSLVARLDPGGARMRGRNIQCVEVRLSPVIAPAVLGVSPAELHHPVVAAEEVWGDDMRRIQEQLGDAPSWQDRFALLEAVLARRRRRGPVVDPQVAWGWNRIVVSRGSVRVEDLAAELGWSRKRLWTRFRSQIGLAPKRAAKLVRFGHAAHRLAAGESAAQVAAACGYADQSHFHREVLAFTAMTPTTLAGGPGLAVNDIAYAGRGTSGTFVQDPHP</sequence>
<gene>
    <name evidence="5" type="ORF">MIU77_03405</name>
</gene>
<evidence type="ECO:0000256" key="2">
    <source>
        <dbReference type="ARBA" id="ARBA00023125"/>
    </source>
</evidence>
<feature type="domain" description="HTH araC/xylS-type" evidence="4">
    <location>
        <begin position="182"/>
        <end position="270"/>
    </location>
</feature>
<keyword evidence="6" id="KW-1185">Reference proteome</keyword>
<evidence type="ECO:0000256" key="1">
    <source>
        <dbReference type="ARBA" id="ARBA00023015"/>
    </source>
</evidence>
<dbReference type="PANTHER" id="PTHR46796:SF15">
    <property type="entry name" value="BLL1074 PROTEIN"/>
    <property type="match status" value="1"/>
</dbReference>
<dbReference type="RefSeq" id="WP_240171658.1">
    <property type="nucleotide sequence ID" value="NZ_CP092365.1"/>
</dbReference>